<feature type="compositionally biased region" description="Low complexity" evidence="1">
    <location>
        <begin position="23"/>
        <end position="35"/>
    </location>
</feature>
<reference evidence="2 3" key="1">
    <citation type="submission" date="2019-12" db="EMBL/GenBank/DDBJ databases">
        <title>Streptomyces sp. strain T44 isolated from rhizosphere soil of Broussonetia papyrifera.</title>
        <authorList>
            <person name="Mo P."/>
        </authorList>
    </citation>
    <scope>NUCLEOTIDE SEQUENCE [LARGE SCALE GENOMIC DNA]</scope>
    <source>
        <strain evidence="2 3">T44</strain>
    </source>
</reference>
<proteinExistence type="predicted"/>
<dbReference type="Gene3D" id="1.20.910.10">
    <property type="entry name" value="Heme oxygenase-like"/>
    <property type="match status" value="1"/>
</dbReference>
<evidence type="ECO:0000313" key="2">
    <source>
        <dbReference type="EMBL" id="QHA09622.1"/>
    </source>
</evidence>
<dbReference type="EMBL" id="CP047020">
    <property type="protein sequence ID" value="QHA09622.1"/>
    <property type="molecule type" value="Genomic_DNA"/>
</dbReference>
<keyword evidence="3" id="KW-1185">Reference proteome</keyword>
<dbReference type="KEGG" id="sbro:GQF42_15265"/>
<sequence>MRRRRVPETAEPSLSGHPASGHPASGQPASGQSASRPPVCAASDDRAPADLREAYVLLQRRGQPPAVRRWALEYVHGRLGRARVRMSGPGMPLPDSWPADGLRPWLSEQHDRPAAEFERGSDTGLPSREQLVESTLQLAPLTMIDGAWLQGFTDYQLASSDIGHSLFETYWDELGNGRPDLNHPLIYRHLVTEMGVDLPPTGSAEFARWPGFKDRSFELPVFWLAIGRFPQTFQPEVLGLNLAMELSGVGGSYRRARLALREHGFSTRFVDLHNTIDNVATGHSAWAADAIDAFMSALAAGSGTETREAAWRRVREGYRSLDPPTGAHAWLADRRARRRHRKR</sequence>
<name>A0A6I6NE02_9ACTN</name>
<evidence type="ECO:0000256" key="1">
    <source>
        <dbReference type="SAM" id="MobiDB-lite"/>
    </source>
</evidence>
<accession>A0A6I6NE02</accession>
<dbReference type="Proteomes" id="UP000436138">
    <property type="component" value="Chromosome"/>
</dbReference>
<organism evidence="2 3">
    <name type="scientific">Streptomyces broussonetiae</name>
    <dbReference type="NCBI Taxonomy" id="2686304"/>
    <lineage>
        <taxon>Bacteria</taxon>
        <taxon>Bacillati</taxon>
        <taxon>Actinomycetota</taxon>
        <taxon>Actinomycetes</taxon>
        <taxon>Kitasatosporales</taxon>
        <taxon>Streptomycetaceae</taxon>
        <taxon>Streptomyces</taxon>
    </lineage>
</organism>
<dbReference type="InterPro" id="IPR016084">
    <property type="entry name" value="Haem_Oase-like_multi-hlx"/>
</dbReference>
<evidence type="ECO:0008006" key="4">
    <source>
        <dbReference type="Google" id="ProtNLM"/>
    </source>
</evidence>
<protein>
    <recommendedName>
        <fullName evidence="4">Iron-containing redox enzyme family protein</fullName>
    </recommendedName>
</protein>
<dbReference type="AlphaFoldDB" id="A0A6I6NE02"/>
<dbReference type="SMART" id="SM01236">
    <property type="entry name" value="Haem_oxygenase_2"/>
    <property type="match status" value="1"/>
</dbReference>
<feature type="region of interest" description="Disordered" evidence="1">
    <location>
        <begin position="1"/>
        <end position="44"/>
    </location>
</feature>
<evidence type="ECO:0000313" key="3">
    <source>
        <dbReference type="Proteomes" id="UP000436138"/>
    </source>
</evidence>
<gene>
    <name evidence="2" type="ORF">GQF42_15265</name>
</gene>
<dbReference type="Pfam" id="PF14518">
    <property type="entry name" value="Haem_oxygenas_2"/>
    <property type="match status" value="1"/>
</dbReference>